<sequence length="138" mass="15365">MPIMVERAAKRERTIAESDGRKGVFEVRRIPGAAGSWRFPPDIYPLFTLGNEGLAVVPSFPQGDAKGGGNVSMATHRFSPQHRHLRPPAPTYLSSFHLSSNRGRNRRNRLASHLIMGIMDVRYNTGGYIIFSERVSTS</sequence>
<protein>
    <submittedName>
        <fullName evidence="1">Uncharacterized protein</fullName>
    </submittedName>
</protein>
<evidence type="ECO:0000313" key="1">
    <source>
        <dbReference type="EMBL" id="BES98838.1"/>
    </source>
</evidence>
<gene>
    <name evidence="1" type="ORF">NTJ_11655</name>
</gene>
<name>A0ABN7B3P0_9HEMI</name>
<proteinExistence type="predicted"/>
<dbReference type="Proteomes" id="UP001307889">
    <property type="component" value="Chromosome 9"/>
</dbReference>
<dbReference type="EMBL" id="AP028917">
    <property type="protein sequence ID" value="BES98838.1"/>
    <property type="molecule type" value="Genomic_DNA"/>
</dbReference>
<evidence type="ECO:0000313" key="2">
    <source>
        <dbReference type="Proteomes" id="UP001307889"/>
    </source>
</evidence>
<keyword evidence="2" id="KW-1185">Reference proteome</keyword>
<reference evidence="1 2" key="1">
    <citation type="submission" date="2023-09" db="EMBL/GenBank/DDBJ databases">
        <title>Nesidiocoris tenuis whole genome shotgun sequence.</title>
        <authorList>
            <person name="Shibata T."/>
            <person name="Shimoda M."/>
            <person name="Kobayashi T."/>
            <person name="Uehara T."/>
        </authorList>
    </citation>
    <scope>NUCLEOTIDE SEQUENCE [LARGE SCALE GENOMIC DNA]</scope>
    <source>
        <strain evidence="1 2">Japan</strain>
    </source>
</reference>
<organism evidence="1 2">
    <name type="scientific">Nesidiocoris tenuis</name>
    <dbReference type="NCBI Taxonomy" id="355587"/>
    <lineage>
        <taxon>Eukaryota</taxon>
        <taxon>Metazoa</taxon>
        <taxon>Ecdysozoa</taxon>
        <taxon>Arthropoda</taxon>
        <taxon>Hexapoda</taxon>
        <taxon>Insecta</taxon>
        <taxon>Pterygota</taxon>
        <taxon>Neoptera</taxon>
        <taxon>Paraneoptera</taxon>
        <taxon>Hemiptera</taxon>
        <taxon>Heteroptera</taxon>
        <taxon>Panheteroptera</taxon>
        <taxon>Cimicomorpha</taxon>
        <taxon>Miridae</taxon>
        <taxon>Dicyphina</taxon>
        <taxon>Nesidiocoris</taxon>
    </lineage>
</organism>
<accession>A0ABN7B3P0</accession>